<evidence type="ECO:0000256" key="6">
    <source>
        <dbReference type="PIRSR" id="PIRSR601211-3"/>
    </source>
</evidence>
<keyword evidence="2" id="KW-0964">Secreted</keyword>
<evidence type="ECO:0000256" key="2">
    <source>
        <dbReference type="ARBA" id="ARBA00022525"/>
    </source>
</evidence>
<feature type="disulfide bond" evidence="6">
    <location>
        <begin position="48"/>
        <end position="102"/>
    </location>
</feature>
<feature type="binding site" evidence="5">
    <location>
        <position position="53"/>
    </location>
    <ligand>
        <name>Ca(2+)</name>
        <dbReference type="ChEBI" id="CHEBI:29108"/>
    </ligand>
</feature>
<dbReference type="PANTHER" id="PTHR11716">
    <property type="entry name" value="PHOSPHOLIPASE A2 FAMILY MEMBER"/>
    <property type="match status" value="1"/>
</dbReference>
<dbReference type="CDD" id="cd00125">
    <property type="entry name" value="PLA2c"/>
    <property type="match status" value="1"/>
</dbReference>
<dbReference type="GO" id="GO:0047498">
    <property type="term" value="F:calcium-dependent phospholipase A2 activity"/>
    <property type="evidence" value="ECO:0007669"/>
    <property type="project" value="TreeGrafter"/>
</dbReference>
<evidence type="ECO:0000256" key="5">
    <source>
        <dbReference type="PIRSR" id="PIRSR601211-2"/>
    </source>
</evidence>
<dbReference type="AlphaFoldDB" id="A0A091N4Y3"/>
<dbReference type="SMART" id="SM00085">
    <property type="entry name" value="PA2c"/>
    <property type="match status" value="1"/>
</dbReference>
<feature type="binding site" evidence="5">
    <location>
        <position position="32"/>
    </location>
    <ligand>
        <name>Ca(2+)</name>
        <dbReference type="ChEBI" id="CHEBI:29108"/>
    </ligand>
</feature>
<feature type="disulfide bond" evidence="6">
    <location>
        <begin position="33"/>
        <end position="49"/>
    </location>
</feature>
<evidence type="ECO:0000256" key="7">
    <source>
        <dbReference type="RuleBase" id="RU003654"/>
    </source>
</evidence>
<dbReference type="InterPro" id="IPR036444">
    <property type="entry name" value="PLipase_A2_dom_sf"/>
</dbReference>
<evidence type="ECO:0000256" key="1">
    <source>
        <dbReference type="ARBA" id="ARBA00004613"/>
    </source>
</evidence>
<keyword evidence="10" id="KW-1185">Reference proteome</keyword>
<dbReference type="Gene3D" id="1.20.90.10">
    <property type="entry name" value="Phospholipase A2 domain"/>
    <property type="match status" value="1"/>
</dbReference>
<feature type="active site" evidence="4">
    <location>
        <position position="96"/>
    </location>
</feature>
<dbReference type="Pfam" id="PF00068">
    <property type="entry name" value="Phospholip_A2_1"/>
    <property type="match status" value="1"/>
</dbReference>
<dbReference type="GO" id="GO:0016042">
    <property type="term" value="P:lipid catabolic process"/>
    <property type="evidence" value="ECO:0007669"/>
    <property type="project" value="InterPro"/>
</dbReference>
<keyword evidence="5" id="KW-0106">Calcium</keyword>
<keyword evidence="5" id="KW-0479">Metal-binding</keyword>
<protein>
    <submittedName>
        <fullName evidence="9">Group IIE secretory phospholipase A2</fullName>
    </submittedName>
</protein>
<feature type="disulfide bond" evidence="6">
    <location>
        <begin position="55"/>
        <end position="95"/>
    </location>
</feature>
<dbReference type="PRINTS" id="PR00389">
    <property type="entry name" value="PHPHLIPASEA2"/>
</dbReference>
<comment type="similarity">
    <text evidence="7">Belongs to the phospholipase A2 family.</text>
</comment>
<feature type="disulfide bond" evidence="6">
    <location>
        <begin position="82"/>
        <end position="93"/>
    </location>
</feature>
<accession>A0A091N4Y3</accession>
<evidence type="ECO:0000313" key="9">
    <source>
        <dbReference type="EMBL" id="KFP83964.1"/>
    </source>
</evidence>
<dbReference type="EMBL" id="KK841581">
    <property type="protein sequence ID" value="KFP83964.1"/>
    <property type="molecule type" value="Genomic_DNA"/>
</dbReference>
<evidence type="ECO:0000259" key="8">
    <source>
        <dbReference type="SMART" id="SM00085"/>
    </source>
</evidence>
<gene>
    <name evidence="9" type="ORF">N310_00885</name>
</gene>
<proteinExistence type="inferred from homology"/>
<reference evidence="9 10" key="1">
    <citation type="submission" date="2014-04" db="EMBL/GenBank/DDBJ databases">
        <title>Genome evolution of avian class.</title>
        <authorList>
            <person name="Zhang G."/>
            <person name="Li C."/>
        </authorList>
    </citation>
    <scope>NUCLEOTIDE SEQUENCE [LARGE SCALE GENOMIC DNA]</scope>
    <source>
        <strain evidence="9">BGI_N310</strain>
    </source>
</reference>
<evidence type="ECO:0000256" key="4">
    <source>
        <dbReference type="PIRSR" id="PIRSR601211-1"/>
    </source>
</evidence>
<dbReference type="GO" id="GO:0006644">
    <property type="term" value="P:phospholipid metabolic process"/>
    <property type="evidence" value="ECO:0007669"/>
    <property type="project" value="InterPro"/>
</dbReference>
<organism evidence="9 10">
    <name type="scientific">Acanthisitta chloris</name>
    <name type="common">rifleman</name>
    <dbReference type="NCBI Taxonomy" id="57068"/>
    <lineage>
        <taxon>Eukaryota</taxon>
        <taxon>Metazoa</taxon>
        <taxon>Chordata</taxon>
        <taxon>Craniata</taxon>
        <taxon>Vertebrata</taxon>
        <taxon>Euteleostomi</taxon>
        <taxon>Archelosauria</taxon>
        <taxon>Archosauria</taxon>
        <taxon>Dinosauria</taxon>
        <taxon>Saurischia</taxon>
        <taxon>Theropoda</taxon>
        <taxon>Coelurosauria</taxon>
        <taxon>Aves</taxon>
        <taxon>Neognathae</taxon>
        <taxon>Neoaves</taxon>
        <taxon>Telluraves</taxon>
        <taxon>Australaves</taxon>
        <taxon>Passeriformes</taxon>
        <taxon>Acanthisittidae</taxon>
        <taxon>Acanthisitta</taxon>
    </lineage>
</organism>
<dbReference type="GO" id="GO:0050482">
    <property type="term" value="P:arachidonate secretion"/>
    <property type="evidence" value="ECO:0007669"/>
    <property type="project" value="InterPro"/>
</dbReference>
<dbReference type="PROSITE" id="PS00118">
    <property type="entry name" value="PA2_HIS"/>
    <property type="match status" value="1"/>
</dbReference>
<dbReference type="GO" id="GO:0005509">
    <property type="term" value="F:calcium ion binding"/>
    <property type="evidence" value="ECO:0007669"/>
    <property type="project" value="InterPro"/>
</dbReference>
<dbReference type="InterPro" id="IPR001211">
    <property type="entry name" value="PLA2"/>
</dbReference>
<dbReference type="InterPro" id="IPR033113">
    <property type="entry name" value="PLA2_histidine"/>
</dbReference>
<feature type="active site" evidence="4">
    <location>
        <position position="52"/>
    </location>
</feature>
<dbReference type="GO" id="GO:0005543">
    <property type="term" value="F:phospholipid binding"/>
    <property type="evidence" value="ECO:0007669"/>
    <property type="project" value="TreeGrafter"/>
</dbReference>
<feature type="domain" description="Phospholipase A2-like central" evidence="8">
    <location>
        <begin position="7"/>
        <end position="123"/>
    </location>
</feature>
<dbReference type="InterPro" id="IPR016090">
    <property type="entry name" value="PLA2-like_dom"/>
</dbReference>
<evidence type="ECO:0000313" key="10">
    <source>
        <dbReference type="Proteomes" id="UP000053537"/>
    </source>
</evidence>
<dbReference type="SUPFAM" id="SSF48619">
    <property type="entry name" value="Phospholipase A2, PLA2"/>
    <property type="match status" value="1"/>
</dbReference>
<dbReference type="Proteomes" id="UP000053537">
    <property type="component" value="Unassembled WGS sequence"/>
</dbReference>
<dbReference type="FunFam" id="1.20.90.10:FF:000001">
    <property type="entry name" value="Basic phospholipase A2 homolog"/>
    <property type="match status" value="1"/>
</dbReference>
<feature type="disulfide bond" evidence="6">
    <location>
        <begin position="54"/>
        <end position="129"/>
    </location>
</feature>
<comment type="subcellular location">
    <subcellularLocation>
        <location evidence="1">Secreted</location>
    </subcellularLocation>
</comment>
<sequence length="129" mass="14275">LAFASCNVVQFGIMIQHMTGKFPLSYNGYGCYCGLKGSKQPKDATDWCCHAHDCCYKRVSSSHCNPKTVAYKYSAQRGQITCGAGNSCQTATCACDKKAAECFRRTLQSYNNAYRNYPNFLCKGRTPSC</sequence>
<dbReference type="GO" id="GO:0005576">
    <property type="term" value="C:extracellular region"/>
    <property type="evidence" value="ECO:0007669"/>
    <property type="project" value="UniProtKB-SubCell"/>
</dbReference>
<keyword evidence="3 6" id="KW-1015">Disulfide bond</keyword>
<name>A0A091N4Y3_9PASS</name>
<feature type="binding site" evidence="5">
    <location>
        <position position="34"/>
    </location>
    <ligand>
        <name>Ca(2+)</name>
        <dbReference type="ChEBI" id="CHEBI:29108"/>
    </ligand>
</feature>
<evidence type="ECO:0000256" key="3">
    <source>
        <dbReference type="ARBA" id="ARBA00023157"/>
    </source>
</evidence>
<feature type="non-terminal residue" evidence="9">
    <location>
        <position position="129"/>
    </location>
</feature>
<feature type="disulfide bond" evidence="6">
    <location>
        <begin position="31"/>
        <end position="122"/>
    </location>
</feature>
<feature type="non-terminal residue" evidence="9">
    <location>
        <position position="1"/>
    </location>
</feature>
<feature type="disulfide bond" evidence="6">
    <location>
        <begin position="64"/>
        <end position="88"/>
    </location>
</feature>
<comment type="cofactor">
    <cofactor evidence="5">
        <name>Ca(2+)</name>
        <dbReference type="ChEBI" id="CHEBI:29108"/>
    </cofactor>
    <text evidence="5">Binds 1 Ca(2+) ion per subunit.</text>
</comment>
<dbReference type="PANTHER" id="PTHR11716:SF56">
    <property type="entry name" value="GROUP IIE SECRETORY PHOSPHOLIPASE A2"/>
    <property type="match status" value="1"/>
</dbReference>